<sequence length="98" mass="11028">MLKELCSEGYLVSDGIGRGTTYHLNKDSNLNSSDGNLNSSDENLNSSDDDYLKTNTQKTIKKKCSQKELFGIIQNSTQTWKSVEESNHSILRLDTHFP</sequence>
<dbReference type="AlphaFoldDB" id="A0A948WYI1"/>
<evidence type="ECO:0000313" key="2">
    <source>
        <dbReference type="EMBL" id="MBU3839176.1"/>
    </source>
</evidence>
<accession>A0A948WYI1</accession>
<gene>
    <name evidence="2" type="ORF">H9777_12880</name>
</gene>
<comment type="caution">
    <text evidence="2">The sequence shown here is derived from an EMBL/GenBank/DDBJ whole genome shotgun (WGS) entry which is preliminary data.</text>
</comment>
<dbReference type="Proteomes" id="UP000783796">
    <property type="component" value="Unassembled WGS sequence"/>
</dbReference>
<feature type="region of interest" description="Disordered" evidence="1">
    <location>
        <begin position="27"/>
        <end position="50"/>
    </location>
</feature>
<evidence type="ECO:0000256" key="1">
    <source>
        <dbReference type="SAM" id="MobiDB-lite"/>
    </source>
</evidence>
<name>A0A948WYI1_9BACT</name>
<protein>
    <submittedName>
        <fullName evidence="2">Uncharacterized protein</fullName>
    </submittedName>
</protein>
<organism evidence="2 3">
    <name type="scientific">Candidatus Phocaeicola faecigallinarum</name>
    <dbReference type="NCBI Taxonomy" id="2838732"/>
    <lineage>
        <taxon>Bacteria</taxon>
        <taxon>Pseudomonadati</taxon>
        <taxon>Bacteroidota</taxon>
        <taxon>Bacteroidia</taxon>
        <taxon>Bacteroidales</taxon>
        <taxon>Bacteroidaceae</taxon>
        <taxon>Phocaeicola</taxon>
    </lineage>
</organism>
<dbReference type="EMBL" id="JAHLFW010000108">
    <property type="protein sequence ID" value="MBU3839176.1"/>
    <property type="molecule type" value="Genomic_DNA"/>
</dbReference>
<proteinExistence type="predicted"/>
<reference evidence="2" key="1">
    <citation type="journal article" date="2021" name="PeerJ">
        <title>Extensive microbial diversity within the chicken gut microbiome revealed by metagenomics and culture.</title>
        <authorList>
            <person name="Gilroy R."/>
            <person name="Ravi A."/>
            <person name="Getino M."/>
            <person name="Pursley I."/>
            <person name="Horton D.L."/>
            <person name="Alikhan N.F."/>
            <person name="Baker D."/>
            <person name="Gharbi K."/>
            <person name="Hall N."/>
            <person name="Watson M."/>
            <person name="Adriaenssens E.M."/>
            <person name="Foster-Nyarko E."/>
            <person name="Jarju S."/>
            <person name="Secka A."/>
            <person name="Antonio M."/>
            <person name="Oren A."/>
            <person name="Chaudhuri R.R."/>
            <person name="La Ragione R."/>
            <person name="Hildebrand F."/>
            <person name="Pallen M.J."/>
        </authorList>
    </citation>
    <scope>NUCLEOTIDE SEQUENCE</scope>
    <source>
        <strain evidence="2">G4-2901</strain>
    </source>
</reference>
<feature type="compositionally biased region" description="Low complexity" evidence="1">
    <location>
        <begin position="27"/>
        <end position="46"/>
    </location>
</feature>
<evidence type="ECO:0000313" key="3">
    <source>
        <dbReference type="Proteomes" id="UP000783796"/>
    </source>
</evidence>
<reference evidence="2" key="2">
    <citation type="submission" date="2021-04" db="EMBL/GenBank/DDBJ databases">
        <authorList>
            <person name="Gilroy R."/>
        </authorList>
    </citation>
    <scope>NUCLEOTIDE SEQUENCE</scope>
    <source>
        <strain evidence="2">G4-2901</strain>
    </source>
</reference>